<dbReference type="PROSITE" id="PS01031">
    <property type="entry name" value="SHSP"/>
    <property type="match status" value="1"/>
</dbReference>
<sequence>MANLYPTKKDRDGFFDFLPSWFDEWGHNFLSNSGIQPFAADIEDKEYEYVIKVDLPGFSRDNIHLDFDQGVLTVQASRKQESNEKDEDGSFLRRERSSGSYVRRFMLDGVDDEKINATFKDGVLAVTLPKRDDAKKSGKLISIN</sequence>
<dbReference type="InterPro" id="IPR008978">
    <property type="entry name" value="HSP20-like_chaperone"/>
</dbReference>
<dbReference type="CDD" id="cd06471">
    <property type="entry name" value="ACD_LpsHSP_like"/>
    <property type="match status" value="1"/>
</dbReference>
<evidence type="ECO:0000313" key="5">
    <source>
        <dbReference type="EMBL" id="TGA96183.1"/>
    </source>
</evidence>
<name>A0A4Z0GHG0_9BACL</name>
<dbReference type="Pfam" id="PF00011">
    <property type="entry name" value="HSP20"/>
    <property type="match status" value="1"/>
</dbReference>
<feature type="region of interest" description="Disordered" evidence="3">
    <location>
        <begin position="76"/>
        <end position="95"/>
    </location>
</feature>
<dbReference type="InterPro" id="IPR002068">
    <property type="entry name" value="A-crystallin/Hsp20_dom"/>
</dbReference>
<dbReference type="SUPFAM" id="SSF49764">
    <property type="entry name" value="HSP20-like chaperones"/>
    <property type="match status" value="1"/>
</dbReference>
<dbReference type="Proteomes" id="UP000298347">
    <property type="component" value="Unassembled WGS sequence"/>
</dbReference>
<dbReference type="EMBL" id="SRJD01000029">
    <property type="protein sequence ID" value="TGA96183.1"/>
    <property type="molecule type" value="Genomic_DNA"/>
</dbReference>
<reference evidence="5 6" key="1">
    <citation type="journal article" date="2015" name="Int. J. Syst. Evol. Microbiol.">
        <title>Sporolactobacillus shoreae sp. nov. and Sporolactobacillus spathodeae sp. nov., two spore-forming lactic acid bacteria isolated from tree barks in Thailand.</title>
        <authorList>
            <person name="Thamacharoensuk T."/>
            <person name="Kitahara M."/>
            <person name="Ohkuma M."/>
            <person name="Thongchul N."/>
            <person name="Tanasupawat S."/>
        </authorList>
    </citation>
    <scope>NUCLEOTIDE SEQUENCE [LARGE SCALE GENOMIC DNA]</scope>
    <source>
        <strain evidence="5 6">BK92</strain>
    </source>
</reference>
<dbReference type="PANTHER" id="PTHR11527">
    <property type="entry name" value="HEAT-SHOCK PROTEIN 20 FAMILY MEMBER"/>
    <property type="match status" value="1"/>
</dbReference>
<proteinExistence type="inferred from homology"/>
<evidence type="ECO:0000256" key="1">
    <source>
        <dbReference type="PROSITE-ProRule" id="PRU00285"/>
    </source>
</evidence>
<dbReference type="OrthoDB" id="9811615at2"/>
<protein>
    <submittedName>
        <fullName evidence="5">Hsp20/alpha crystallin family protein</fullName>
    </submittedName>
</protein>
<evidence type="ECO:0000256" key="3">
    <source>
        <dbReference type="SAM" id="MobiDB-lite"/>
    </source>
</evidence>
<accession>A0A4Z0GHG0</accession>
<dbReference type="InterPro" id="IPR031107">
    <property type="entry name" value="Small_HSP"/>
</dbReference>
<evidence type="ECO:0000313" key="6">
    <source>
        <dbReference type="Proteomes" id="UP000298347"/>
    </source>
</evidence>
<evidence type="ECO:0000256" key="2">
    <source>
        <dbReference type="RuleBase" id="RU003616"/>
    </source>
</evidence>
<dbReference type="RefSeq" id="WP_135349886.1">
    <property type="nucleotide sequence ID" value="NZ_SRJD01000029.1"/>
</dbReference>
<feature type="compositionally biased region" description="Basic and acidic residues" evidence="3">
    <location>
        <begin position="78"/>
        <end position="95"/>
    </location>
</feature>
<dbReference type="AlphaFoldDB" id="A0A4Z0GHG0"/>
<organism evidence="5 6">
    <name type="scientific">Sporolactobacillus shoreae</name>
    <dbReference type="NCBI Taxonomy" id="1465501"/>
    <lineage>
        <taxon>Bacteria</taxon>
        <taxon>Bacillati</taxon>
        <taxon>Bacillota</taxon>
        <taxon>Bacilli</taxon>
        <taxon>Bacillales</taxon>
        <taxon>Sporolactobacillaceae</taxon>
        <taxon>Sporolactobacillus</taxon>
    </lineage>
</organism>
<comment type="similarity">
    <text evidence="1 2">Belongs to the small heat shock protein (HSP20) family.</text>
</comment>
<comment type="caution">
    <text evidence="5">The sequence shown here is derived from an EMBL/GenBank/DDBJ whole genome shotgun (WGS) entry which is preliminary data.</text>
</comment>
<dbReference type="Gene3D" id="2.60.40.790">
    <property type="match status" value="1"/>
</dbReference>
<gene>
    <name evidence="5" type="ORF">E4665_16430</name>
</gene>
<keyword evidence="6" id="KW-1185">Reference proteome</keyword>
<evidence type="ECO:0000259" key="4">
    <source>
        <dbReference type="PROSITE" id="PS01031"/>
    </source>
</evidence>
<feature type="domain" description="SHSP" evidence="4">
    <location>
        <begin position="29"/>
        <end position="144"/>
    </location>
</feature>